<organism evidence="1 2">
    <name type="scientific">Nephila pilipes</name>
    <name type="common">Giant wood spider</name>
    <name type="synonym">Nephila maculata</name>
    <dbReference type="NCBI Taxonomy" id="299642"/>
    <lineage>
        <taxon>Eukaryota</taxon>
        <taxon>Metazoa</taxon>
        <taxon>Ecdysozoa</taxon>
        <taxon>Arthropoda</taxon>
        <taxon>Chelicerata</taxon>
        <taxon>Arachnida</taxon>
        <taxon>Araneae</taxon>
        <taxon>Araneomorphae</taxon>
        <taxon>Entelegynae</taxon>
        <taxon>Araneoidea</taxon>
        <taxon>Nephilidae</taxon>
        <taxon>Nephila</taxon>
    </lineage>
</organism>
<accession>A0A8X6QLF3</accession>
<name>A0A8X6QLF3_NEPPI</name>
<protein>
    <submittedName>
        <fullName evidence="1">Uncharacterized protein</fullName>
    </submittedName>
</protein>
<gene>
    <name evidence="1" type="ORF">NPIL_409181</name>
</gene>
<dbReference type="Proteomes" id="UP000887013">
    <property type="component" value="Unassembled WGS sequence"/>
</dbReference>
<evidence type="ECO:0000313" key="1">
    <source>
        <dbReference type="EMBL" id="GFU31551.1"/>
    </source>
</evidence>
<sequence>MPFLLSLPKNNKAITAVQVSSAIVAAPKACVRNGLYLDNDERDSIVPNCSCATTPLINVSFLDPIINQLNTKTEVSRGTPLSDGG</sequence>
<proteinExistence type="predicted"/>
<dbReference type="OrthoDB" id="10515916at2759"/>
<reference evidence="1" key="1">
    <citation type="submission" date="2020-08" db="EMBL/GenBank/DDBJ databases">
        <title>Multicomponent nature underlies the extraordinary mechanical properties of spider dragline silk.</title>
        <authorList>
            <person name="Kono N."/>
            <person name="Nakamura H."/>
            <person name="Mori M."/>
            <person name="Yoshida Y."/>
            <person name="Ohtoshi R."/>
            <person name="Malay A.D."/>
            <person name="Moran D.A.P."/>
            <person name="Tomita M."/>
            <person name="Numata K."/>
            <person name="Arakawa K."/>
        </authorList>
    </citation>
    <scope>NUCLEOTIDE SEQUENCE</scope>
</reference>
<dbReference type="EMBL" id="BMAW01082967">
    <property type="protein sequence ID" value="GFU31551.1"/>
    <property type="molecule type" value="Genomic_DNA"/>
</dbReference>
<comment type="caution">
    <text evidence="1">The sequence shown here is derived from an EMBL/GenBank/DDBJ whole genome shotgun (WGS) entry which is preliminary data.</text>
</comment>
<keyword evidence="2" id="KW-1185">Reference proteome</keyword>
<evidence type="ECO:0000313" key="2">
    <source>
        <dbReference type="Proteomes" id="UP000887013"/>
    </source>
</evidence>
<dbReference type="AlphaFoldDB" id="A0A8X6QLF3"/>